<sequence>MEKSLSILILLVLPFCNIHGQNKSDSNYNSEFIEVNGIKTHYLDFGGEGLPIILVHSEAWSAFTFQNFGQLLTEHNKVLAITRSGYGDSGMGDYDVESQGNHLIAFADAMKIKKAVFVGNASVTAELTYLAENYPQRVAGVIYLNGLSVPWIKENYEDPTHAFEMFLRASPSSNPEKTDFLTINKARRSYRPKHYISDSIKINVPALAIVSRNGRQGSEKGLGALVYVGSPLMEDVRNEIAPSRTRDMLDRLADDPSYRRAILSTIQDSIAREYFLELDSDTVKQKRMYQYHMQVVYPAILEAQDKLINAYGDNIKLQKIEVAQIVGYEYRDSPELIIDPILNFINHLSTK</sequence>
<organism evidence="1 2">
    <name type="scientific">Flagellimonas halotolerans</name>
    <dbReference type="NCBI Taxonomy" id="3112164"/>
    <lineage>
        <taxon>Bacteria</taxon>
        <taxon>Pseudomonadati</taxon>
        <taxon>Bacteroidota</taxon>
        <taxon>Flavobacteriia</taxon>
        <taxon>Flavobacteriales</taxon>
        <taxon>Flavobacteriaceae</taxon>
        <taxon>Flagellimonas</taxon>
    </lineage>
</organism>
<gene>
    <name evidence="1" type="ORF">VOP03_07320</name>
</gene>
<dbReference type="RefSeq" id="WP_326278142.1">
    <property type="nucleotide sequence ID" value="NZ_JAYKYV010000005.1"/>
</dbReference>
<dbReference type="Gene3D" id="3.40.50.1820">
    <property type="entry name" value="alpha/beta hydrolase"/>
    <property type="match status" value="1"/>
</dbReference>
<dbReference type="EMBL" id="JAYMGW010000005">
    <property type="protein sequence ID" value="MEC4265149.1"/>
    <property type="molecule type" value="Genomic_DNA"/>
</dbReference>
<accession>A0ABU6IQ46</accession>
<comment type="caution">
    <text evidence="1">The sequence shown here is derived from an EMBL/GenBank/DDBJ whole genome shotgun (WGS) entry which is preliminary data.</text>
</comment>
<reference evidence="1 2" key="1">
    <citation type="submission" date="2024-01" db="EMBL/GenBank/DDBJ databases">
        <title>The strains designed SYSU M86414 and SYSU M84420 isolated from the marine sediment in San Sha City (Hainan Province, China).</title>
        <authorList>
            <person name="Guo D."/>
        </authorList>
    </citation>
    <scope>NUCLEOTIDE SEQUENCE [LARGE SCALE GENOMIC DNA]</scope>
    <source>
        <strain evidence="1 2">SYSU M84420</strain>
    </source>
</reference>
<evidence type="ECO:0000313" key="1">
    <source>
        <dbReference type="EMBL" id="MEC4265149.1"/>
    </source>
</evidence>
<evidence type="ECO:0000313" key="2">
    <source>
        <dbReference type="Proteomes" id="UP001355298"/>
    </source>
</evidence>
<protein>
    <submittedName>
        <fullName evidence="1">Alpha/beta hydrolase</fullName>
    </submittedName>
</protein>
<proteinExistence type="predicted"/>
<keyword evidence="2" id="KW-1185">Reference proteome</keyword>
<dbReference type="Proteomes" id="UP001355298">
    <property type="component" value="Unassembled WGS sequence"/>
</dbReference>
<name>A0ABU6IQ46_9FLAO</name>
<dbReference type="PANTHER" id="PTHR46438:SF11">
    <property type="entry name" value="LIPASE-RELATED"/>
    <property type="match status" value="1"/>
</dbReference>
<dbReference type="InterPro" id="IPR029058">
    <property type="entry name" value="AB_hydrolase_fold"/>
</dbReference>
<dbReference type="SUPFAM" id="SSF53474">
    <property type="entry name" value="alpha/beta-Hydrolases"/>
    <property type="match status" value="1"/>
</dbReference>
<keyword evidence="1" id="KW-0378">Hydrolase</keyword>
<dbReference type="GO" id="GO:0016787">
    <property type="term" value="F:hydrolase activity"/>
    <property type="evidence" value="ECO:0007669"/>
    <property type="project" value="UniProtKB-KW"/>
</dbReference>
<dbReference type="PANTHER" id="PTHR46438">
    <property type="entry name" value="ALPHA/BETA-HYDROLASES SUPERFAMILY PROTEIN"/>
    <property type="match status" value="1"/>
</dbReference>